<evidence type="ECO:0000313" key="3">
    <source>
        <dbReference type="Proteomes" id="UP000644756"/>
    </source>
</evidence>
<dbReference type="AlphaFoldDB" id="A0A917LGK9"/>
<keyword evidence="3" id="KW-1185">Reference proteome</keyword>
<dbReference type="Proteomes" id="UP000644756">
    <property type="component" value="Unassembled WGS sequence"/>
</dbReference>
<proteinExistence type="predicted"/>
<reference evidence="2" key="2">
    <citation type="submission" date="2020-09" db="EMBL/GenBank/DDBJ databases">
        <authorList>
            <person name="Sun Q."/>
            <person name="Zhou Y."/>
        </authorList>
    </citation>
    <scope>NUCLEOTIDE SEQUENCE</scope>
    <source>
        <strain evidence="2">CGMCC 1.12987</strain>
    </source>
</reference>
<protein>
    <submittedName>
        <fullName evidence="2">Uncharacterized protein</fullName>
    </submittedName>
</protein>
<comment type="caution">
    <text evidence="2">The sequence shown here is derived from an EMBL/GenBank/DDBJ whole genome shotgun (WGS) entry which is preliminary data.</text>
</comment>
<dbReference type="RefSeq" id="WP_188533115.1">
    <property type="nucleotide sequence ID" value="NZ_BMGR01000017.1"/>
</dbReference>
<feature type="region of interest" description="Disordered" evidence="1">
    <location>
        <begin position="49"/>
        <end position="78"/>
    </location>
</feature>
<sequence length="91" mass="10062">MQMSDQYYCVGCGRLEQANQAKLLFRTGFFRVIHPIGCCVSCSEKKAESDRLPSPPINEQLRHGSYSPGSGEAIGEKLDSGNMNKQYAVMT</sequence>
<evidence type="ECO:0000313" key="2">
    <source>
        <dbReference type="EMBL" id="GGG21561.1"/>
    </source>
</evidence>
<dbReference type="EMBL" id="BMGR01000017">
    <property type="protein sequence ID" value="GGG21561.1"/>
    <property type="molecule type" value="Genomic_DNA"/>
</dbReference>
<gene>
    <name evidence="2" type="ORF">GCM10010916_42840</name>
</gene>
<evidence type="ECO:0000256" key="1">
    <source>
        <dbReference type="SAM" id="MobiDB-lite"/>
    </source>
</evidence>
<accession>A0A917LGK9</accession>
<organism evidence="2 3">
    <name type="scientific">Paenibacillus abyssi</name>
    <dbReference type="NCBI Taxonomy" id="1340531"/>
    <lineage>
        <taxon>Bacteria</taxon>
        <taxon>Bacillati</taxon>
        <taxon>Bacillota</taxon>
        <taxon>Bacilli</taxon>
        <taxon>Bacillales</taxon>
        <taxon>Paenibacillaceae</taxon>
        <taxon>Paenibacillus</taxon>
    </lineage>
</organism>
<reference evidence="2" key="1">
    <citation type="journal article" date="2014" name="Int. J. Syst. Evol. Microbiol.">
        <title>Complete genome sequence of Corynebacterium casei LMG S-19264T (=DSM 44701T), isolated from a smear-ripened cheese.</title>
        <authorList>
            <consortium name="US DOE Joint Genome Institute (JGI-PGF)"/>
            <person name="Walter F."/>
            <person name="Albersmeier A."/>
            <person name="Kalinowski J."/>
            <person name="Ruckert C."/>
        </authorList>
    </citation>
    <scope>NUCLEOTIDE SEQUENCE</scope>
    <source>
        <strain evidence="2">CGMCC 1.12987</strain>
    </source>
</reference>
<name>A0A917LGK9_9BACL</name>